<dbReference type="EMBL" id="JH597773">
    <property type="protein sequence ID" value="EHQ06956.1"/>
    <property type="molecule type" value="Genomic_DNA"/>
</dbReference>
<evidence type="ECO:0000313" key="1">
    <source>
        <dbReference type="EMBL" id="EHQ06956.1"/>
    </source>
</evidence>
<evidence type="ECO:0000313" key="2">
    <source>
        <dbReference type="Proteomes" id="UP000005737"/>
    </source>
</evidence>
<organism evidence="1 2">
    <name type="scientific">Leptonema illini DSM 21528</name>
    <dbReference type="NCBI Taxonomy" id="929563"/>
    <lineage>
        <taxon>Bacteria</taxon>
        <taxon>Pseudomonadati</taxon>
        <taxon>Spirochaetota</taxon>
        <taxon>Spirochaetia</taxon>
        <taxon>Leptospirales</taxon>
        <taxon>Leptospiraceae</taxon>
        <taxon>Leptonema</taxon>
    </lineage>
</organism>
<gene>
    <name evidence="1" type="ORF">Lepil_2280</name>
</gene>
<reference evidence="1 2" key="1">
    <citation type="submission" date="2011-10" db="EMBL/GenBank/DDBJ databases">
        <title>The Improved High-Quality Draft genome of Leptonema illini DSM 21528.</title>
        <authorList>
            <consortium name="US DOE Joint Genome Institute (JGI-PGF)"/>
            <person name="Lucas S."/>
            <person name="Copeland A."/>
            <person name="Lapidus A."/>
            <person name="Glavina del Rio T."/>
            <person name="Dalin E."/>
            <person name="Tice H."/>
            <person name="Bruce D."/>
            <person name="Goodwin L."/>
            <person name="Pitluck S."/>
            <person name="Peters L."/>
            <person name="Mikhailova N."/>
            <person name="Held B."/>
            <person name="Kyrpides N."/>
            <person name="Mavromatis K."/>
            <person name="Ivanova N."/>
            <person name="Markowitz V."/>
            <person name="Cheng J.-F."/>
            <person name="Hugenholtz P."/>
            <person name="Woyke T."/>
            <person name="Wu D."/>
            <person name="Gronow S."/>
            <person name="Wellnitz S."/>
            <person name="Brambilla E.-M."/>
            <person name="Klenk H.-P."/>
            <person name="Eisen J.A."/>
        </authorList>
    </citation>
    <scope>NUCLEOTIDE SEQUENCE [LARGE SCALE GENOMIC DNA]</scope>
    <source>
        <strain evidence="1 2">DSM 21528</strain>
    </source>
</reference>
<proteinExistence type="predicted"/>
<sequence>MRRESSLLSIRNSLDCLLSWKPSAKVVSTFVKPPEALPDILPGFLWRPCASLALTSVLFGLPISVSAAPNLVDSAVQSFRKGQLDDAAFQLERAEQDDPSLLKDEKARRLRLFLSLASGRFDRFDRLAHAGTDDPMLAYLMALRRLNLRDFEGAAKLYPVVLQGQSDADLRRLLSDPARMRSSVPMPFACSDSTEAGWDALLSDVSRIIQLYDESPGPVELAAVSFLWKSRQSGWSGVFAGVPEKDMPSLPPESAPFLSLVFKPDKKKLLRCSAELSRSRPGFRRNSYRILFDLMMRIDDSPSTYRQIAHRYLNEPVADEGSAILAIEALHALRAGLDRLPPLEQAGSSHLSNDDRRAIEERLLMYRLLLQTYERLNRSADAIQLAQVAAVLERYIASPQAFPRKELRDRTGEDLYQREGLVLRLQLADAVEAAQIKRKIAQYDARRSEEHMAVFRRIYSYR</sequence>
<protein>
    <submittedName>
        <fullName evidence="1">Uncharacterized protein</fullName>
    </submittedName>
</protein>
<dbReference type="STRING" id="183.GCA_002009735_01323"/>
<dbReference type="AlphaFoldDB" id="H2CHT4"/>
<dbReference type="HOGENOM" id="CLU_591605_0_0_12"/>
<name>H2CHT4_9LEPT</name>
<dbReference type="Proteomes" id="UP000005737">
    <property type="component" value="Unassembled WGS sequence"/>
</dbReference>
<accession>H2CHT4</accession>
<keyword evidence="2" id="KW-1185">Reference proteome</keyword>